<evidence type="ECO:0000256" key="5">
    <source>
        <dbReference type="ARBA" id="ARBA00022490"/>
    </source>
</evidence>
<keyword evidence="16" id="KW-1185">Reference proteome</keyword>
<dbReference type="GO" id="GO:0005829">
    <property type="term" value="C:cytosol"/>
    <property type="evidence" value="ECO:0007669"/>
    <property type="project" value="TreeGrafter"/>
</dbReference>
<evidence type="ECO:0000313" key="15">
    <source>
        <dbReference type="EMBL" id="CRK99884.1"/>
    </source>
</evidence>
<dbReference type="STRING" id="568069.A0A1J1IK16"/>
<accession>A0A1J1IK16</accession>
<feature type="compositionally biased region" description="Polar residues" evidence="13">
    <location>
        <begin position="355"/>
        <end position="365"/>
    </location>
</feature>
<comment type="similarity">
    <text evidence="3">Belongs to the ZC3H15/TMA46 family.</text>
</comment>
<dbReference type="Gene3D" id="4.10.1000.10">
    <property type="entry name" value="Zinc finger, CCCH-type"/>
    <property type="match status" value="1"/>
</dbReference>
<dbReference type="GO" id="GO:0003729">
    <property type="term" value="F:mRNA binding"/>
    <property type="evidence" value="ECO:0007669"/>
    <property type="project" value="TreeGrafter"/>
</dbReference>
<evidence type="ECO:0000313" key="16">
    <source>
        <dbReference type="Proteomes" id="UP000183832"/>
    </source>
</evidence>
<dbReference type="EMBL" id="CVRI01000054">
    <property type="protein sequence ID" value="CRK99884.1"/>
    <property type="molecule type" value="Genomic_DNA"/>
</dbReference>
<evidence type="ECO:0000256" key="7">
    <source>
        <dbReference type="ARBA" id="ARBA00022737"/>
    </source>
</evidence>
<dbReference type="PANTHER" id="PTHR12681:SF0">
    <property type="entry name" value="ZINC FINGER CCCH DOMAIN-CONTAINING PROTEIN 15"/>
    <property type="match status" value="1"/>
</dbReference>
<evidence type="ECO:0000259" key="14">
    <source>
        <dbReference type="PROSITE" id="PS50103"/>
    </source>
</evidence>
<dbReference type="Proteomes" id="UP000183832">
    <property type="component" value="Unassembled WGS sequence"/>
</dbReference>
<evidence type="ECO:0000256" key="10">
    <source>
        <dbReference type="ARBA" id="ARBA00023054"/>
    </source>
</evidence>
<feature type="zinc finger region" description="C3H1-type" evidence="12">
    <location>
        <begin position="95"/>
        <end position="122"/>
    </location>
</feature>
<protein>
    <recommendedName>
        <fullName evidence="4">Zinc finger CCCH domain-containing protein 15</fullName>
    </recommendedName>
</protein>
<dbReference type="Pfam" id="PF14608">
    <property type="entry name" value="zf-CCCH_2"/>
    <property type="match status" value="1"/>
</dbReference>
<dbReference type="OrthoDB" id="278280at2759"/>
<dbReference type="GO" id="GO:0002181">
    <property type="term" value="P:cytoplasmic translation"/>
    <property type="evidence" value="ECO:0007669"/>
    <property type="project" value="TreeGrafter"/>
</dbReference>
<dbReference type="PROSITE" id="PS50103">
    <property type="entry name" value="ZF_C3H1"/>
    <property type="match status" value="2"/>
</dbReference>
<sequence length="405" mass="46098">MPPKKAPATSKKTEIKKKEKVIEDKTFGLKNKKGAKTQKYIAQVEKQVKSGGQHNLLATKPDDKKLEKEKKLKDQKELALLFKPVIVQKIGADTDPKSVLCAFFKQGQCTKGDKCKFSHDLTIERKTEKRSIYVDVRDVETDGETMENWDETKLKEVVDKKHAAEKTNATTIICKYFLEAVEKSLYGWFWSCPNGEKCIYRHALPPGYVLKKDKKKDDKKDEISLEELIESERAALGSNTTKVTLESFLSWKKRKIDEKIQAQLEEEKKKMKDFKSGKQFGISGREMFSFNPDLVHDNSMDDDEQAIDIVREKDENDHEFKEVDFSAYNMGLKEVDGTGTIATDDRFDKMRESVKTANETPSSETNGDEAAGTTIIDEAGPINENLFLNEDLDGLDDELNDLDLN</sequence>
<keyword evidence="8 12" id="KW-0863">Zinc-finger</keyword>
<dbReference type="PANTHER" id="PTHR12681">
    <property type="entry name" value="ZINC FINGER-CONTAINING PROTEIN P48ZNF"/>
    <property type="match status" value="1"/>
</dbReference>
<dbReference type="Gene3D" id="6.20.400.10">
    <property type="match status" value="1"/>
</dbReference>
<feature type="domain" description="C3H1-type" evidence="14">
    <location>
        <begin position="168"/>
        <end position="205"/>
    </location>
</feature>
<dbReference type="FunFam" id="4.10.1000.10:FF:000050">
    <property type="entry name" value="AGAP008634-PA"/>
    <property type="match status" value="1"/>
</dbReference>
<keyword evidence="6 12" id="KW-0479">Metal-binding</keyword>
<dbReference type="AlphaFoldDB" id="A0A1J1IK16"/>
<keyword evidence="7" id="KW-0677">Repeat</keyword>
<dbReference type="GO" id="GO:0008270">
    <property type="term" value="F:zinc ion binding"/>
    <property type="evidence" value="ECO:0007669"/>
    <property type="project" value="UniProtKB-KW"/>
</dbReference>
<evidence type="ECO:0000256" key="12">
    <source>
        <dbReference type="PROSITE-ProRule" id="PRU00723"/>
    </source>
</evidence>
<comment type="subcellular location">
    <subcellularLocation>
        <location evidence="2">Cytoplasm</location>
    </subcellularLocation>
    <subcellularLocation>
        <location evidence="1">Nucleus</location>
    </subcellularLocation>
</comment>
<gene>
    <name evidence="15" type="ORF">CLUMA_CG013187</name>
</gene>
<keyword evidence="11" id="KW-0539">Nucleus</keyword>
<evidence type="ECO:0000256" key="9">
    <source>
        <dbReference type="ARBA" id="ARBA00022833"/>
    </source>
</evidence>
<dbReference type="Pfam" id="PF16543">
    <property type="entry name" value="DFRP_C"/>
    <property type="match status" value="1"/>
</dbReference>
<evidence type="ECO:0000256" key="2">
    <source>
        <dbReference type="ARBA" id="ARBA00004496"/>
    </source>
</evidence>
<feature type="domain" description="C3H1-type" evidence="14">
    <location>
        <begin position="95"/>
        <end position="122"/>
    </location>
</feature>
<dbReference type="InterPro" id="IPR000571">
    <property type="entry name" value="Znf_CCCH"/>
</dbReference>
<keyword evidence="10" id="KW-0175">Coiled coil</keyword>
<feature type="zinc finger region" description="C3H1-type" evidence="12">
    <location>
        <begin position="168"/>
        <end position="205"/>
    </location>
</feature>
<dbReference type="InterPro" id="IPR032297">
    <property type="entry name" value="Torus"/>
</dbReference>
<evidence type="ECO:0000256" key="8">
    <source>
        <dbReference type="ARBA" id="ARBA00022771"/>
    </source>
</evidence>
<proteinExistence type="inferred from homology"/>
<dbReference type="SUPFAM" id="SSF90229">
    <property type="entry name" value="CCCH zinc finger"/>
    <property type="match status" value="1"/>
</dbReference>
<feature type="region of interest" description="Disordered" evidence="13">
    <location>
        <begin position="353"/>
        <end position="380"/>
    </location>
</feature>
<evidence type="ECO:0000256" key="1">
    <source>
        <dbReference type="ARBA" id="ARBA00004123"/>
    </source>
</evidence>
<evidence type="ECO:0000256" key="4">
    <source>
        <dbReference type="ARBA" id="ARBA00015073"/>
    </source>
</evidence>
<organism evidence="15 16">
    <name type="scientific">Clunio marinus</name>
    <dbReference type="NCBI Taxonomy" id="568069"/>
    <lineage>
        <taxon>Eukaryota</taxon>
        <taxon>Metazoa</taxon>
        <taxon>Ecdysozoa</taxon>
        <taxon>Arthropoda</taxon>
        <taxon>Hexapoda</taxon>
        <taxon>Insecta</taxon>
        <taxon>Pterygota</taxon>
        <taxon>Neoptera</taxon>
        <taxon>Endopterygota</taxon>
        <taxon>Diptera</taxon>
        <taxon>Nematocera</taxon>
        <taxon>Chironomoidea</taxon>
        <taxon>Chironomidae</taxon>
        <taxon>Clunio</taxon>
    </lineage>
</organism>
<dbReference type="InterPro" id="IPR036855">
    <property type="entry name" value="Znf_CCCH_sf"/>
</dbReference>
<dbReference type="InterPro" id="IPR032378">
    <property type="entry name" value="ZC3H15/TMA46_C"/>
</dbReference>
<dbReference type="Pfam" id="PF16131">
    <property type="entry name" value="Torus"/>
    <property type="match status" value="1"/>
</dbReference>
<name>A0A1J1IK16_9DIPT</name>
<reference evidence="15 16" key="1">
    <citation type="submission" date="2015-04" db="EMBL/GenBank/DDBJ databases">
        <authorList>
            <person name="Syromyatnikov M.Y."/>
            <person name="Popov V.N."/>
        </authorList>
    </citation>
    <scope>NUCLEOTIDE SEQUENCE [LARGE SCALE GENOMIC DNA]</scope>
</reference>
<evidence type="ECO:0000256" key="6">
    <source>
        <dbReference type="ARBA" id="ARBA00022723"/>
    </source>
</evidence>
<keyword evidence="9 12" id="KW-0862">Zinc</keyword>
<evidence type="ECO:0000256" key="3">
    <source>
        <dbReference type="ARBA" id="ARBA00010043"/>
    </source>
</evidence>
<keyword evidence="5" id="KW-0963">Cytoplasm</keyword>
<evidence type="ECO:0000256" key="11">
    <source>
        <dbReference type="ARBA" id="ARBA00023242"/>
    </source>
</evidence>
<dbReference type="SMART" id="SM00356">
    <property type="entry name" value="ZnF_C3H1"/>
    <property type="match status" value="2"/>
</dbReference>
<dbReference type="GO" id="GO:0005634">
    <property type="term" value="C:nucleus"/>
    <property type="evidence" value="ECO:0007669"/>
    <property type="project" value="UniProtKB-SubCell"/>
</dbReference>
<evidence type="ECO:0000256" key="13">
    <source>
        <dbReference type="SAM" id="MobiDB-lite"/>
    </source>
</evidence>